<dbReference type="SUPFAM" id="SSF57903">
    <property type="entry name" value="FYVE/PHD zinc finger"/>
    <property type="match status" value="1"/>
</dbReference>
<dbReference type="GO" id="GO:0046872">
    <property type="term" value="F:metal ion binding"/>
    <property type="evidence" value="ECO:0007669"/>
    <property type="project" value="UniProtKB-KW"/>
</dbReference>
<dbReference type="GO" id="GO:0003712">
    <property type="term" value="F:transcription coregulator activity"/>
    <property type="evidence" value="ECO:0007669"/>
    <property type="project" value="TreeGrafter"/>
</dbReference>
<proteinExistence type="predicted"/>
<keyword evidence="2" id="KW-0479">Metal-binding</keyword>
<keyword evidence="5" id="KW-0539">Nucleus</keyword>
<feature type="compositionally biased region" description="Basic residues" evidence="6">
    <location>
        <begin position="20"/>
        <end position="35"/>
    </location>
</feature>
<comment type="caution">
    <text evidence="8">The sequence shown here is derived from an EMBL/GenBank/DDBJ whole genome shotgun (WGS) entry which is preliminary data.</text>
</comment>
<sequence>MSLKEIKSIKRQSSSNDKHSYKRTRQTSRISTRKHSGSFFQDQDCCDLKSPLNILEMCRDCQIKQPNGFVCRFTGFRMIKCVKSRRTYITRFPDIRKDPKPDDLTLWLPSPNASILDLNTDSFQFILKKIGDEFCKFTQVEKEAVRQQNQNGQQIAWKPVSNGIRENCDVCETSIFNFHWTCTKCGFIVCTDCYRDKNQQTVKEDRKSLTDRDSGGWFFCSSHKPHLKKSLMPTQVIPGNALDKVLEYLHSMRDQLRIPQLCCSPEEENRVSSIENNDISLIDQNALRLRSGRLLKFPVPHSMECEGELLRIELYRHSESQELFREKWTKGNPVVVANVHRNLNRNLWTPQSFSREFGSNKCTLINCKTGDAIQMERMSQFWEGFNKYSKRLRDSNNLPIFLKLKDWPDEHDFAEFSPIRFKDFMKALPFGDYTHRAGRFNLIGRMPGFFNTPDLGPKMYIAYGHPALHEVGTTNLHIDISDAVNVMVHLSVPKDTRNENLLAQSFSCLDHEHVDSKMIHRIRSNKSIPGAIWHIYHANDADKIRDLLKKVAIENNKMIGENHDPIHDQSNFLDYNLRERLRNEYNVKGYTVVQCLGDAIFIPAGAPHQVRNLNSCIKMAEDFVSPENVSNCMNLVKQFRNLSNLHVNREDKLQLKMVLYHVVKDCMSFSQQNQIVIEN</sequence>
<gene>
    <name evidence="8" type="ORF">QYM36_008480</name>
</gene>
<evidence type="ECO:0000256" key="3">
    <source>
        <dbReference type="ARBA" id="ARBA00022853"/>
    </source>
</evidence>
<dbReference type="Gene3D" id="2.60.120.650">
    <property type="entry name" value="Cupin"/>
    <property type="match status" value="1"/>
</dbReference>
<evidence type="ECO:0000259" key="7">
    <source>
        <dbReference type="PROSITE" id="PS51184"/>
    </source>
</evidence>
<evidence type="ECO:0000256" key="6">
    <source>
        <dbReference type="SAM" id="MobiDB-lite"/>
    </source>
</evidence>
<dbReference type="InterPro" id="IPR045109">
    <property type="entry name" value="LSDs-like"/>
</dbReference>
<dbReference type="AlphaFoldDB" id="A0AA88IGT4"/>
<evidence type="ECO:0000256" key="1">
    <source>
        <dbReference type="ARBA" id="ARBA00004123"/>
    </source>
</evidence>
<evidence type="ECO:0000256" key="5">
    <source>
        <dbReference type="ARBA" id="ARBA00023242"/>
    </source>
</evidence>
<evidence type="ECO:0000256" key="2">
    <source>
        <dbReference type="ARBA" id="ARBA00022723"/>
    </source>
</evidence>
<dbReference type="GO" id="GO:0000785">
    <property type="term" value="C:chromatin"/>
    <property type="evidence" value="ECO:0007669"/>
    <property type="project" value="TreeGrafter"/>
</dbReference>
<dbReference type="SUPFAM" id="SSF51197">
    <property type="entry name" value="Clavaminate synthase-like"/>
    <property type="match status" value="1"/>
</dbReference>
<protein>
    <recommendedName>
        <fullName evidence="7">JmjC domain-containing protein</fullName>
    </recommendedName>
</protein>
<keyword evidence="9" id="KW-1185">Reference proteome</keyword>
<dbReference type="PANTHER" id="PTHR12549">
    <property type="entry name" value="JMJC DOMAIN-CONTAINING HISTONE DEMETHYLATION PROTEIN"/>
    <property type="match status" value="1"/>
</dbReference>
<dbReference type="PANTHER" id="PTHR12549:SF38">
    <property type="entry name" value="JMJC DOMAIN-CONTAINING HISTONE DEMETHYLASE 2, ISOFORM A"/>
    <property type="match status" value="1"/>
</dbReference>
<dbReference type="PROSITE" id="PS51184">
    <property type="entry name" value="JMJC"/>
    <property type="match status" value="1"/>
</dbReference>
<dbReference type="GO" id="GO:0031490">
    <property type="term" value="F:chromatin DNA binding"/>
    <property type="evidence" value="ECO:0007669"/>
    <property type="project" value="TreeGrafter"/>
</dbReference>
<organism evidence="8 9">
    <name type="scientific">Artemia franciscana</name>
    <name type="common">Brine shrimp</name>
    <name type="synonym">Artemia sanfranciscana</name>
    <dbReference type="NCBI Taxonomy" id="6661"/>
    <lineage>
        <taxon>Eukaryota</taxon>
        <taxon>Metazoa</taxon>
        <taxon>Ecdysozoa</taxon>
        <taxon>Arthropoda</taxon>
        <taxon>Crustacea</taxon>
        <taxon>Branchiopoda</taxon>
        <taxon>Anostraca</taxon>
        <taxon>Artemiidae</taxon>
        <taxon>Artemia</taxon>
    </lineage>
</organism>
<dbReference type="GO" id="GO:0032454">
    <property type="term" value="F:histone H3K9 demethylase activity"/>
    <property type="evidence" value="ECO:0007669"/>
    <property type="project" value="InterPro"/>
</dbReference>
<accession>A0AA88IGT4</accession>
<dbReference type="SMART" id="SM00558">
    <property type="entry name" value="JmjC"/>
    <property type="match status" value="1"/>
</dbReference>
<feature type="domain" description="JmjC" evidence="7">
    <location>
        <begin position="417"/>
        <end position="640"/>
    </location>
</feature>
<evidence type="ECO:0000313" key="8">
    <source>
        <dbReference type="EMBL" id="KAK2728014.1"/>
    </source>
</evidence>
<dbReference type="GO" id="GO:0000118">
    <property type="term" value="C:histone deacetylase complex"/>
    <property type="evidence" value="ECO:0007669"/>
    <property type="project" value="TreeGrafter"/>
</dbReference>
<keyword evidence="3" id="KW-0156">Chromatin regulator</keyword>
<evidence type="ECO:0000256" key="4">
    <source>
        <dbReference type="ARBA" id="ARBA00022964"/>
    </source>
</evidence>
<feature type="region of interest" description="Disordered" evidence="6">
    <location>
        <begin position="1"/>
        <end position="35"/>
    </location>
</feature>
<dbReference type="InterPro" id="IPR003347">
    <property type="entry name" value="JmjC_dom"/>
</dbReference>
<dbReference type="InterPro" id="IPR011011">
    <property type="entry name" value="Znf_FYVE_PHD"/>
</dbReference>
<dbReference type="GO" id="GO:0006357">
    <property type="term" value="P:regulation of transcription by RNA polymerase II"/>
    <property type="evidence" value="ECO:0007669"/>
    <property type="project" value="TreeGrafter"/>
</dbReference>
<dbReference type="GO" id="GO:0051213">
    <property type="term" value="F:dioxygenase activity"/>
    <property type="evidence" value="ECO:0007669"/>
    <property type="project" value="UniProtKB-KW"/>
</dbReference>
<dbReference type="EMBL" id="JAVRJZ010000001">
    <property type="protein sequence ID" value="KAK2728014.1"/>
    <property type="molecule type" value="Genomic_DNA"/>
</dbReference>
<dbReference type="Proteomes" id="UP001187531">
    <property type="component" value="Unassembled WGS sequence"/>
</dbReference>
<keyword evidence="4" id="KW-0223">Dioxygenase</keyword>
<reference evidence="8" key="1">
    <citation type="submission" date="2023-07" db="EMBL/GenBank/DDBJ databases">
        <title>Chromosome-level genome assembly of Artemia franciscana.</title>
        <authorList>
            <person name="Jo E."/>
        </authorList>
    </citation>
    <scope>NUCLEOTIDE SEQUENCE</scope>
    <source>
        <tissue evidence="8">Whole body</tissue>
    </source>
</reference>
<comment type="subcellular location">
    <subcellularLocation>
        <location evidence="1">Nucleus</location>
    </subcellularLocation>
</comment>
<name>A0AA88IGT4_ARTSF</name>
<dbReference type="Pfam" id="PF02373">
    <property type="entry name" value="JmjC"/>
    <property type="match status" value="1"/>
</dbReference>
<keyword evidence="4" id="KW-0560">Oxidoreductase</keyword>
<evidence type="ECO:0000313" key="9">
    <source>
        <dbReference type="Proteomes" id="UP001187531"/>
    </source>
</evidence>